<protein>
    <submittedName>
        <fullName evidence="5">Phage tail tape measure protein</fullName>
    </submittedName>
</protein>
<evidence type="ECO:0000256" key="2">
    <source>
        <dbReference type="SAM" id="MobiDB-lite"/>
    </source>
</evidence>
<keyword evidence="1" id="KW-1188">Viral release from host cell</keyword>
<dbReference type="PANTHER" id="PTHR37813">
    <property type="entry name" value="FELS-2 PROPHAGE PROTEIN"/>
    <property type="match status" value="1"/>
</dbReference>
<dbReference type="EMBL" id="CP029149">
    <property type="protein sequence ID" value="QHN66090.1"/>
    <property type="molecule type" value="Genomic_DNA"/>
</dbReference>
<dbReference type="Proteomes" id="UP000464318">
    <property type="component" value="Chromosome"/>
</dbReference>
<keyword evidence="6" id="KW-1185">Reference proteome</keyword>
<reference evidence="5 6" key="1">
    <citation type="submission" date="2018-04" db="EMBL/GenBank/DDBJ databases">
        <title>Characteristic and Complete Genome Sequencing of A Novel Member of Infective Endocarditis Causative Bacteria: Bergeyella cardium QL-PH.</title>
        <authorList>
            <person name="Pan H."/>
            <person name="Sun E."/>
            <person name="Zhang Y."/>
        </authorList>
    </citation>
    <scope>NUCLEOTIDE SEQUENCE [LARGE SCALE GENOMIC DNA]</scope>
    <source>
        <strain evidence="5 6">HPQL</strain>
    </source>
</reference>
<dbReference type="PANTHER" id="PTHR37813:SF1">
    <property type="entry name" value="FELS-2 PROPHAGE PROTEIN"/>
    <property type="match status" value="1"/>
</dbReference>
<accession>A0A6P1QZH8</accession>
<dbReference type="AlphaFoldDB" id="A0A6P1QZH8"/>
<dbReference type="Pfam" id="PF10145">
    <property type="entry name" value="PhageMin_Tail"/>
    <property type="match status" value="1"/>
</dbReference>
<sequence>MVNNINKNLKTVSLGAFVENINRIAQGIDSLNAPGMALSNSMHDLQAMTGLTSEKLNEIESYARKSAKTFGGSAAQGVESYKLILGQLSPEIANVPKALKSMGESVSYTSKLMGGDTTAATEVLTTAMNQYGISLEDPTKASEVMAAMMNVMAAAAGEGSAELPQIKEALEQAGMAAKGANVAFEETNAAIQVLDKAGKKGSEGGVALRNVLSTLGQGRFLPKIVQKEFQRLGININQLNNPSLSLSERLNMLKPLLKDSALMSAMFGKENANAAMALIGQTDEINRLTKAITGTNTAYEQAAIVMESPAEKNARLTAQVDDFKISLFNATGGLMGYASVLGKTAGDVANLMPVLSLMGSTISTLTNVQKMSAFWTKIVTVAQWAWNVALSANPIGIIIIAVAGLIAGIVYLASKVSGWGVAWKHTWAGAKLLFKAFIESIKLYWNTGVNGLMMGLNKIKEGWYQFKNAVGMGDEDENNAMLSQIQEDTEARKKQIVDGAKKVAEIAKNAGKEFKTGANSLKWNTDDKKESKANNSGIASPVTIPGTSTEGGEIGGAGSSGKNSKAKKINDSIATGGTKHNYITLHIKEVIGIQSYTGSKDSVTEKAGQEVLDELLRITASAITAAG</sequence>
<proteinExistence type="predicted"/>
<evidence type="ECO:0000313" key="6">
    <source>
        <dbReference type="Proteomes" id="UP000464318"/>
    </source>
</evidence>
<keyword evidence="3" id="KW-0472">Membrane</keyword>
<feature type="transmembrane region" description="Helical" evidence="3">
    <location>
        <begin position="395"/>
        <end position="414"/>
    </location>
</feature>
<dbReference type="OrthoDB" id="1219342at2"/>
<organism evidence="5 6">
    <name type="scientific">Bergeyella cardium</name>
    <dbReference type="NCBI Taxonomy" id="1585976"/>
    <lineage>
        <taxon>Bacteria</taxon>
        <taxon>Pseudomonadati</taxon>
        <taxon>Bacteroidota</taxon>
        <taxon>Flavobacteriia</taxon>
        <taxon>Flavobacteriales</taxon>
        <taxon>Weeksellaceae</taxon>
        <taxon>Bergeyella</taxon>
    </lineage>
</organism>
<dbReference type="NCBIfam" id="TIGR01760">
    <property type="entry name" value="tape_meas_TP901"/>
    <property type="match status" value="1"/>
</dbReference>
<evidence type="ECO:0000313" key="5">
    <source>
        <dbReference type="EMBL" id="QHN66090.1"/>
    </source>
</evidence>
<evidence type="ECO:0000256" key="3">
    <source>
        <dbReference type="SAM" id="Phobius"/>
    </source>
</evidence>
<keyword evidence="3" id="KW-1133">Transmembrane helix</keyword>
<evidence type="ECO:0000259" key="4">
    <source>
        <dbReference type="Pfam" id="PF10145"/>
    </source>
</evidence>
<evidence type="ECO:0000256" key="1">
    <source>
        <dbReference type="ARBA" id="ARBA00022612"/>
    </source>
</evidence>
<gene>
    <name evidence="5" type="ORF">DBX24_02535</name>
</gene>
<feature type="region of interest" description="Disordered" evidence="2">
    <location>
        <begin position="522"/>
        <end position="567"/>
    </location>
</feature>
<dbReference type="InterPro" id="IPR010090">
    <property type="entry name" value="Phage_tape_meas"/>
</dbReference>
<dbReference type="KEGG" id="bcad:DBX24_02535"/>
<name>A0A6P1QZH8_9FLAO</name>
<keyword evidence="3" id="KW-0812">Transmembrane</keyword>
<feature type="domain" description="Phage tail tape measure protein" evidence="4">
    <location>
        <begin position="65"/>
        <end position="268"/>
    </location>
</feature>